<reference evidence="2 3" key="1">
    <citation type="submission" date="2023-01" db="EMBL/GenBank/DDBJ databases">
        <authorList>
            <person name="Whitehead M."/>
        </authorList>
    </citation>
    <scope>NUCLEOTIDE SEQUENCE [LARGE SCALE GENOMIC DNA]</scope>
</reference>
<name>A0AAV0Y3Y0_9HEMI</name>
<dbReference type="PANTHER" id="PTHR47331:SF1">
    <property type="entry name" value="GAG-LIKE PROTEIN"/>
    <property type="match status" value="1"/>
</dbReference>
<keyword evidence="3" id="KW-1185">Reference proteome</keyword>
<dbReference type="Pfam" id="PF18701">
    <property type="entry name" value="DUF5641"/>
    <property type="match status" value="1"/>
</dbReference>
<comment type="caution">
    <text evidence="2">The sequence shown here is derived from an EMBL/GenBank/DDBJ whole genome shotgun (WGS) entry which is preliminary data.</text>
</comment>
<evidence type="ECO:0000313" key="3">
    <source>
        <dbReference type="Proteomes" id="UP001160148"/>
    </source>
</evidence>
<feature type="domain" description="DUF5641" evidence="1">
    <location>
        <begin position="103"/>
        <end position="197"/>
    </location>
</feature>
<dbReference type="PANTHER" id="PTHR47331">
    <property type="entry name" value="PHD-TYPE DOMAIN-CONTAINING PROTEIN"/>
    <property type="match status" value="1"/>
</dbReference>
<dbReference type="AlphaFoldDB" id="A0AAV0Y3Y0"/>
<dbReference type="Proteomes" id="UP001160148">
    <property type="component" value="Unassembled WGS sequence"/>
</dbReference>
<dbReference type="EMBL" id="CARXXK010001349">
    <property type="protein sequence ID" value="CAI6375580.1"/>
    <property type="molecule type" value="Genomic_DNA"/>
</dbReference>
<sequence>MKVLHGASIHLQHPILEGFGKGCEVKSAKYHLTRVLKETKLTLIELQTLLCQIEACLNSRPITPMSNDPNDLQPLTPAHFLIGGPMLRYPEPDLSQEQGNGLRRWRFVQFLMQDFWKTWHEEYLPQLQTRGKWTSGAEPFKVNDIVIVKEENTPPMKWRLARIVQVHPGTDGRTRVVTIHMANGLETRRPVANLCRLPIVSEETVEKYIFNGGENVEARMRGDIPHRPHHTRTHTHSTVSCLYYYC</sequence>
<evidence type="ECO:0000313" key="2">
    <source>
        <dbReference type="EMBL" id="CAI6375580.1"/>
    </source>
</evidence>
<proteinExistence type="predicted"/>
<evidence type="ECO:0000259" key="1">
    <source>
        <dbReference type="Pfam" id="PF18701"/>
    </source>
</evidence>
<gene>
    <name evidence="2" type="ORF">MEUPH1_LOCUS29056</name>
</gene>
<dbReference type="InterPro" id="IPR040676">
    <property type="entry name" value="DUF5641"/>
</dbReference>
<protein>
    <recommendedName>
        <fullName evidence="1">DUF5641 domain-containing protein</fullName>
    </recommendedName>
</protein>
<organism evidence="2 3">
    <name type="scientific">Macrosiphum euphorbiae</name>
    <name type="common">potato aphid</name>
    <dbReference type="NCBI Taxonomy" id="13131"/>
    <lineage>
        <taxon>Eukaryota</taxon>
        <taxon>Metazoa</taxon>
        <taxon>Ecdysozoa</taxon>
        <taxon>Arthropoda</taxon>
        <taxon>Hexapoda</taxon>
        <taxon>Insecta</taxon>
        <taxon>Pterygota</taxon>
        <taxon>Neoptera</taxon>
        <taxon>Paraneoptera</taxon>
        <taxon>Hemiptera</taxon>
        <taxon>Sternorrhyncha</taxon>
        <taxon>Aphidomorpha</taxon>
        <taxon>Aphidoidea</taxon>
        <taxon>Aphididae</taxon>
        <taxon>Macrosiphini</taxon>
        <taxon>Macrosiphum</taxon>
    </lineage>
</organism>
<accession>A0AAV0Y3Y0</accession>